<evidence type="ECO:0000259" key="3">
    <source>
        <dbReference type="Pfam" id="PF00496"/>
    </source>
</evidence>
<dbReference type="PIRSF" id="PIRSF002741">
    <property type="entry name" value="MppA"/>
    <property type="match status" value="1"/>
</dbReference>
<dbReference type="GO" id="GO:0043190">
    <property type="term" value="C:ATP-binding cassette (ABC) transporter complex"/>
    <property type="evidence" value="ECO:0007669"/>
    <property type="project" value="InterPro"/>
</dbReference>
<evidence type="ECO:0000256" key="1">
    <source>
        <dbReference type="ARBA" id="ARBA00022729"/>
    </source>
</evidence>
<dbReference type="InterPro" id="IPR000914">
    <property type="entry name" value="SBP_5_dom"/>
</dbReference>
<dbReference type="GO" id="GO:1904680">
    <property type="term" value="F:peptide transmembrane transporter activity"/>
    <property type="evidence" value="ECO:0007669"/>
    <property type="project" value="TreeGrafter"/>
</dbReference>
<protein>
    <submittedName>
        <fullName evidence="4">Peptide ABC transporter substrate-binding protein</fullName>
    </submittedName>
</protein>
<dbReference type="Proteomes" id="UP000316092">
    <property type="component" value="Unassembled WGS sequence"/>
</dbReference>
<comment type="caution">
    <text evidence="4">The sequence shown here is derived from an EMBL/GenBank/DDBJ whole genome shotgun (WGS) entry which is preliminary data.</text>
</comment>
<keyword evidence="1 2" id="KW-0732">Signal</keyword>
<dbReference type="AlphaFoldDB" id="A0A553UPF6"/>
<organism evidence="4 5">
    <name type="scientific">Deinococcus detaillensis</name>
    <dbReference type="NCBI Taxonomy" id="2592048"/>
    <lineage>
        <taxon>Bacteria</taxon>
        <taxon>Thermotogati</taxon>
        <taxon>Deinococcota</taxon>
        <taxon>Deinococci</taxon>
        <taxon>Deinococcales</taxon>
        <taxon>Deinococcaceae</taxon>
        <taxon>Deinococcus</taxon>
    </lineage>
</organism>
<gene>
    <name evidence="4" type="ORF">FNU79_14355</name>
</gene>
<name>A0A553UPF6_9DEIO</name>
<accession>A0A553UPF6</accession>
<dbReference type="CDD" id="cd08511">
    <property type="entry name" value="PBP2_NikA_DppA_OppA_like_5"/>
    <property type="match status" value="1"/>
</dbReference>
<dbReference type="PANTHER" id="PTHR30290">
    <property type="entry name" value="PERIPLASMIC BINDING COMPONENT OF ABC TRANSPORTER"/>
    <property type="match status" value="1"/>
</dbReference>
<dbReference type="GO" id="GO:0015833">
    <property type="term" value="P:peptide transport"/>
    <property type="evidence" value="ECO:0007669"/>
    <property type="project" value="TreeGrafter"/>
</dbReference>
<dbReference type="OrthoDB" id="48318at2"/>
<dbReference type="SUPFAM" id="SSF53850">
    <property type="entry name" value="Periplasmic binding protein-like II"/>
    <property type="match status" value="1"/>
</dbReference>
<sequence length="494" mass="53115">MPKLKPLVLLGLSLSCAALINSASAVTLTVGLDADPPRLDPALSSALVDRQVMNQIFDKLVDLDVNLKVIPALATSWKVTNGGLLYTFKLKSGVKFTDGTVLDAAAVKYGIDRNRTLEGSVRKNELSSVKEVKVIDPQTVQIVLSQPYGPLLAVLTDRAGMIVSPTAAKKEGADFQNNPVGSGPFVFVSRVRQDNITLSANKNYWDGAPKIDKLIYRPFPDGDVRYANLLSGAVQTVTPIDPKDITKLEQNAKFSVMNYPGIGYQGVWFNVTRAPFNNKNFRQAVAATIDREAIAKSIFYGTVTPAAGPFPPGTSAASSAITVQKPNIALAKSKLGGKPLTFTLLTVPGSVTTQLAQVYQAMFAQAGITAKIEQVEFGTLLDRADKKDYDALMLGWSGRPDPDGNIYDFFVTGGSNNQAGYSNKTVDGLLAKARAQNAMSARIATYNVALSTIINDTPYTWVYFQGNQVASVKGLSGLKPIPDGILRFKDVELK</sequence>
<feature type="domain" description="Solute-binding protein family 5" evidence="3">
    <location>
        <begin position="68"/>
        <end position="416"/>
    </location>
</feature>
<proteinExistence type="predicted"/>
<evidence type="ECO:0000313" key="5">
    <source>
        <dbReference type="Proteomes" id="UP000316092"/>
    </source>
</evidence>
<keyword evidence="5" id="KW-1185">Reference proteome</keyword>
<dbReference type="InterPro" id="IPR039424">
    <property type="entry name" value="SBP_5"/>
</dbReference>
<feature type="signal peptide" evidence="2">
    <location>
        <begin position="1"/>
        <end position="25"/>
    </location>
</feature>
<dbReference type="Gene3D" id="3.10.105.10">
    <property type="entry name" value="Dipeptide-binding Protein, Domain 3"/>
    <property type="match status" value="1"/>
</dbReference>
<dbReference type="Pfam" id="PF00496">
    <property type="entry name" value="SBP_bac_5"/>
    <property type="match status" value="1"/>
</dbReference>
<dbReference type="GO" id="GO:0042597">
    <property type="term" value="C:periplasmic space"/>
    <property type="evidence" value="ECO:0007669"/>
    <property type="project" value="UniProtKB-ARBA"/>
</dbReference>
<dbReference type="InterPro" id="IPR030678">
    <property type="entry name" value="Peptide/Ni-bd"/>
</dbReference>
<evidence type="ECO:0000313" key="4">
    <source>
        <dbReference type="EMBL" id="TSA82072.1"/>
    </source>
</evidence>
<dbReference type="Gene3D" id="3.40.190.10">
    <property type="entry name" value="Periplasmic binding protein-like II"/>
    <property type="match status" value="1"/>
</dbReference>
<dbReference type="PROSITE" id="PS51257">
    <property type="entry name" value="PROKAR_LIPOPROTEIN"/>
    <property type="match status" value="1"/>
</dbReference>
<evidence type="ECO:0000256" key="2">
    <source>
        <dbReference type="SAM" id="SignalP"/>
    </source>
</evidence>
<feature type="chain" id="PRO_5022100004" evidence="2">
    <location>
        <begin position="26"/>
        <end position="494"/>
    </location>
</feature>
<dbReference type="EMBL" id="VKDB01000019">
    <property type="protein sequence ID" value="TSA82072.1"/>
    <property type="molecule type" value="Genomic_DNA"/>
</dbReference>
<dbReference type="RefSeq" id="WP_143721497.1">
    <property type="nucleotide sequence ID" value="NZ_VKDB01000019.1"/>
</dbReference>
<dbReference type="PANTHER" id="PTHR30290:SF38">
    <property type="entry name" value="D,D-DIPEPTIDE-BINDING PERIPLASMIC PROTEIN DDPA-RELATED"/>
    <property type="match status" value="1"/>
</dbReference>
<reference evidence="4 5" key="1">
    <citation type="submission" date="2019-07" db="EMBL/GenBank/DDBJ databases">
        <title>Deinococcus detaillus sp. nov., isolated from humus soil in Antarctica.</title>
        <authorList>
            <person name="Zhang K."/>
        </authorList>
    </citation>
    <scope>NUCLEOTIDE SEQUENCE [LARGE SCALE GENOMIC DNA]</scope>
    <source>
        <strain evidence="4 5">H1</strain>
    </source>
</reference>
<dbReference type="Gene3D" id="3.90.76.10">
    <property type="entry name" value="Dipeptide-binding Protein, Domain 1"/>
    <property type="match status" value="1"/>
</dbReference>